<reference evidence="27" key="2">
    <citation type="submission" date="2019-07" db="EMBL/GenBank/DDBJ databases">
        <authorList>
            <person name="Yang Y."/>
            <person name="Bocs S."/>
            <person name="Baudouin L."/>
        </authorList>
    </citation>
    <scope>NUCLEOTIDE SEQUENCE</scope>
    <source>
        <tissue evidence="27">Spear leaf of Hainan Tall coconut</tissue>
    </source>
</reference>
<keyword evidence="14 27" id="KW-0418">Kinase</keyword>
<evidence type="ECO:0000256" key="21">
    <source>
        <dbReference type="ARBA" id="ARBA00048679"/>
    </source>
</evidence>
<evidence type="ECO:0000313" key="28">
    <source>
        <dbReference type="Proteomes" id="UP000797356"/>
    </source>
</evidence>
<dbReference type="CDD" id="cd14066">
    <property type="entry name" value="STKc_IRAK"/>
    <property type="match status" value="1"/>
</dbReference>
<evidence type="ECO:0000313" key="27">
    <source>
        <dbReference type="EMBL" id="KAG1366825.1"/>
    </source>
</evidence>
<keyword evidence="10" id="KW-0812">Transmembrane</keyword>
<dbReference type="Pfam" id="PF08263">
    <property type="entry name" value="LRRNT_2"/>
    <property type="match status" value="1"/>
</dbReference>
<comment type="catalytic activity">
    <reaction evidence="20">
        <text>L-threonyl-[protein] + ATP = O-phospho-L-threonyl-[protein] + ADP + H(+)</text>
        <dbReference type="Rhea" id="RHEA:46608"/>
        <dbReference type="Rhea" id="RHEA-COMP:11060"/>
        <dbReference type="Rhea" id="RHEA-COMP:11605"/>
        <dbReference type="ChEBI" id="CHEBI:15378"/>
        <dbReference type="ChEBI" id="CHEBI:30013"/>
        <dbReference type="ChEBI" id="CHEBI:30616"/>
        <dbReference type="ChEBI" id="CHEBI:61977"/>
        <dbReference type="ChEBI" id="CHEBI:456216"/>
        <dbReference type="EC" id="2.7.11.1"/>
    </reaction>
</comment>
<keyword evidence="6" id="KW-0723">Serine/threonine-protein kinase</keyword>
<dbReference type="GO" id="GO:0005524">
    <property type="term" value="F:ATP binding"/>
    <property type="evidence" value="ECO:0007669"/>
    <property type="project" value="UniProtKB-UniRule"/>
</dbReference>
<keyword evidence="16" id="KW-1133">Transmembrane helix</keyword>
<dbReference type="Gene3D" id="3.30.200.20">
    <property type="entry name" value="Phosphorylase Kinase, domain 1"/>
    <property type="match status" value="1"/>
</dbReference>
<evidence type="ECO:0000256" key="12">
    <source>
        <dbReference type="ARBA" id="ARBA00022737"/>
    </source>
</evidence>
<evidence type="ECO:0000256" key="23">
    <source>
        <dbReference type="ARBA" id="ARBA00056628"/>
    </source>
</evidence>
<keyword evidence="12" id="KW-0677">Repeat</keyword>
<dbReference type="FunFam" id="3.80.10.10:FF:000275">
    <property type="entry name" value="Leucine-rich repeat receptor-like protein kinase"/>
    <property type="match status" value="1"/>
</dbReference>
<keyword evidence="28" id="KW-1185">Reference proteome</keyword>
<dbReference type="PANTHER" id="PTHR48053">
    <property type="entry name" value="LEUCINE RICH REPEAT FAMILY PROTEIN, EXPRESSED"/>
    <property type="match status" value="1"/>
</dbReference>
<comment type="caution">
    <text evidence="27">The sequence shown here is derived from an EMBL/GenBank/DDBJ whole genome shotgun (WGS) entry which is preliminary data.</text>
</comment>
<evidence type="ECO:0000256" key="19">
    <source>
        <dbReference type="ARBA" id="ARBA00023180"/>
    </source>
</evidence>
<comment type="similarity">
    <text evidence="3">Belongs to the protein kinase superfamily. Ser/Thr protein kinase family.</text>
</comment>
<evidence type="ECO:0000256" key="17">
    <source>
        <dbReference type="ARBA" id="ARBA00023136"/>
    </source>
</evidence>
<keyword evidence="15 25" id="KW-0067">ATP-binding</keyword>
<evidence type="ECO:0000256" key="25">
    <source>
        <dbReference type="PROSITE-ProRule" id="PRU10141"/>
    </source>
</evidence>
<evidence type="ECO:0000256" key="14">
    <source>
        <dbReference type="ARBA" id="ARBA00022777"/>
    </source>
</evidence>
<reference evidence="27" key="1">
    <citation type="journal article" date="2017" name="Gigascience">
        <title>The genome draft of coconut (Cocos nucifera).</title>
        <authorList>
            <person name="Xiao Y."/>
            <person name="Xu P."/>
            <person name="Fan H."/>
            <person name="Baudouin L."/>
            <person name="Xia W."/>
            <person name="Bocs S."/>
            <person name="Xu J."/>
            <person name="Li Q."/>
            <person name="Guo A."/>
            <person name="Zhou L."/>
            <person name="Li J."/>
            <person name="Wu Y."/>
            <person name="Ma Z."/>
            <person name="Armero A."/>
            <person name="Issali A.E."/>
            <person name="Liu N."/>
            <person name="Peng M."/>
            <person name="Yang Y."/>
        </authorList>
    </citation>
    <scope>NUCLEOTIDE SEQUENCE</scope>
    <source>
        <tissue evidence="27">Spear leaf of Hainan Tall coconut</tissue>
    </source>
</reference>
<dbReference type="Pfam" id="PF00069">
    <property type="entry name" value="Pkinase"/>
    <property type="match status" value="1"/>
</dbReference>
<feature type="binding site" evidence="25">
    <location>
        <position position="510"/>
    </location>
    <ligand>
        <name>ATP</name>
        <dbReference type="ChEBI" id="CHEBI:30616"/>
    </ligand>
</feature>
<dbReference type="Pfam" id="PF00560">
    <property type="entry name" value="LRR_1"/>
    <property type="match status" value="6"/>
</dbReference>
<comment type="function">
    <text evidence="23">The processed protein kinase Xa21 chain released by protein cleavage after X.oryzae pv. oryzae protein Ax21 detection translocates into the nucleus where it can bind and regulate WRKY62, a transcription factor. Confers resistance to the bacterial pathogen X.oryzae pv. oryzae (Xoo).</text>
</comment>
<protein>
    <recommendedName>
        <fullName evidence="24">Receptor kinase-like protein Xa21</fullName>
        <ecNumber evidence="4">2.7.11.1</ecNumber>
    </recommendedName>
</protein>
<dbReference type="GO" id="GO:0005789">
    <property type="term" value="C:endoplasmic reticulum membrane"/>
    <property type="evidence" value="ECO:0007669"/>
    <property type="project" value="UniProtKB-SubCell"/>
</dbReference>
<evidence type="ECO:0000256" key="8">
    <source>
        <dbReference type="ARBA" id="ARBA00022614"/>
    </source>
</evidence>
<evidence type="ECO:0000256" key="3">
    <source>
        <dbReference type="ARBA" id="ARBA00008684"/>
    </source>
</evidence>
<dbReference type="SMART" id="SM00220">
    <property type="entry name" value="S_TKc"/>
    <property type="match status" value="1"/>
</dbReference>
<keyword evidence="5" id="KW-1003">Cell membrane</keyword>
<dbReference type="InterPro" id="IPR051716">
    <property type="entry name" value="Plant_RL_S/T_kinase"/>
</dbReference>
<keyword evidence="7" id="KW-0597">Phosphoprotein</keyword>
<evidence type="ECO:0000256" key="13">
    <source>
        <dbReference type="ARBA" id="ARBA00022741"/>
    </source>
</evidence>
<evidence type="ECO:0000256" key="2">
    <source>
        <dbReference type="ARBA" id="ARBA00004389"/>
    </source>
</evidence>
<dbReference type="Gene3D" id="1.10.510.10">
    <property type="entry name" value="Transferase(Phosphotransferase) domain 1"/>
    <property type="match status" value="1"/>
</dbReference>
<keyword evidence="9" id="KW-0808">Transferase</keyword>
<dbReference type="FunFam" id="3.80.10.10:FF:000041">
    <property type="entry name" value="LRR receptor-like serine/threonine-protein kinase ERECTA"/>
    <property type="match status" value="1"/>
</dbReference>
<dbReference type="AlphaFoldDB" id="A0A8K0NC74"/>
<evidence type="ECO:0000256" key="6">
    <source>
        <dbReference type="ARBA" id="ARBA00022527"/>
    </source>
</evidence>
<dbReference type="InterPro" id="IPR032675">
    <property type="entry name" value="LRR_dom_sf"/>
</dbReference>
<evidence type="ECO:0000256" key="22">
    <source>
        <dbReference type="ARBA" id="ARBA00054320"/>
    </source>
</evidence>
<dbReference type="PROSITE" id="PS50011">
    <property type="entry name" value="PROTEIN_KINASE_DOM"/>
    <property type="match status" value="1"/>
</dbReference>
<dbReference type="SUPFAM" id="SSF56112">
    <property type="entry name" value="Protein kinase-like (PK-like)"/>
    <property type="match status" value="1"/>
</dbReference>
<dbReference type="EC" id="2.7.11.1" evidence="4"/>
<dbReference type="FunFam" id="3.30.200.20:FF:000432">
    <property type="entry name" value="LRR receptor-like serine/threonine-protein kinase EFR"/>
    <property type="match status" value="1"/>
</dbReference>
<dbReference type="FunFam" id="1.10.510.10:FF:000358">
    <property type="entry name" value="Putative leucine-rich repeat receptor-like serine/threonine-protein kinase"/>
    <property type="match status" value="1"/>
</dbReference>
<evidence type="ECO:0000256" key="7">
    <source>
        <dbReference type="ARBA" id="ARBA00022553"/>
    </source>
</evidence>
<dbReference type="GO" id="GO:0004674">
    <property type="term" value="F:protein serine/threonine kinase activity"/>
    <property type="evidence" value="ECO:0007669"/>
    <property type="project" value="UniProtKB-KW"/>
</dbReference>
<keyword evidence="18 27" id="KW-0675">Receptor</keyword>
<evidence type="ECO:0000256" key="5">
    <source>
        <dbReference type="ARBA" id="ARBA00022475"/>
    </source>
</evidence>
<evidence type="ECO:0000256" key="18">
    <source>
        <dbReference type="ARBA" id="ARBA00023170"/>
    </source>
</evidence>
<dbReference type="SUPFAM" id="SSF52058">
    <property type="entry name" value="L domain-like"/>
    <property type="match status" value="1"/>
</dbReference>
<dbReference type="InterPro" id="IPR013210">
    <property type="entry name" value="LRR_N_plant-typ"/>
</dbReference>
<comment type="function">
    <text evidence="22">Receptor kinase that detects X.oryzae pv. oryzae protein Ax21 to promote innate immunity. Following X.oryzae pv. oryzae protein Ax21 detection, undergoes cleavage, releasing the processed protein kinase Xa21 chain.</text>
</comment>
<evidence type="ECO:0000256" key="15">
    <source>
        <dbReference type="ARBA" id="ARBA00022840"/>
    </source>
</evidence>
<keyword evidence="17" id="KW-0472">Membrane</keyword>
<dbReference type="Proteomes" id="UP000797356">
    <property type="component" value="Chromosome 13"/>
</dbReference>
<dbReference type="OrthoDB" id="676979at2759"/>
<evidence type="ECO:0000256" key="10">
    <source>
        <dbReference type="ARBA" id="ARBA00022692"/>
    </source>
</evidence>
<dbReference type="PROSITE" id="PS00108">
    <property type="entry name" value="PROTEIN_KINASE_ST"/>
    <property type="match status" value="1"/>
</dbReference>
<dbReference type="InterPro" id="IPR011009">
    <property type="entry name" value="Kinase-like_dom_sf"/>
</dbReference>
<proteinExistence type="inferred from homology"/>
<gene>
    <name evidence="27" type="ORF">COCNU_13G006150</name>
</gene>
<dbReference type="InterPro" id="IPR001611">
    <property type="entry name" value="Leu-rich_rpt"/>
</dbReference>
<organism evidence="27 28">
    <name type="scientific">Cocos nucifera</name>
    <name type="common">Coconut palm</name>
    <dbReference type="NCBI Taxonomy" id="13894"/>
    <lineage>
        <taxon>Eukaryota</taxon>
        <taxon>Viridiplantae</taxon>
        <taxon>Streptophyta</taxon>
        <taxon>Embryophyta</taxon>
        <taxon>Tracheophyta</taxon>
        <taxon>Spermatophyta</taxon>
        <taxon>Magnoliopsida</taxon>
        <taxon>Liliopsida</taxon>
        <taxon>Arecaceae</taxon>
        <taxon>Arecoideae</taxon>
        <taxon>Cocoseae</taxon>
        <taxon>Attaleinae</taxon>
        <taxon>Cocos</taxon>
    </lineage>
</organism>
<dbReference type="EMBL" id="CM017884">
    <property type="protein sequence ID" value="KAG1366825.1"/>
    <property type="molecule type" value="Genomic_DNA"/>
</dbReference>
<comment type="subcellular location">
    <subcellularLocation>
        <location evidence="1">Cell membrane</location>
        <topology evidence="1">Single-pass membrane protein</topology>
    </subcellularLocation>
    <subcellularLocation>
        <location evidence="2">Endoplasmic reticulum membrane</location>
        <topology evidence="2">Single-pass membrane protein</topology>
    </subcellularLocation>
</comment>
<comment type="catalytic activity">
    <reaction evidence="21">
        <text>L-seryl-[protein] + ATP = O-phospho-L-seryl-[protein] + ADP + H(+)</text>
        <dbReference type="Rhea" id="RHEA:17989"/>
        <dbReference type="Rhea" id="RHEA-COMP:9863"/>
        <dbReference type="Rhea" id="RHEA-COMP:11604"/>
        <dbReference type="ChEBI" id="CHEBI:15378"/>
        <dbReference type="ChEBI" id="CHEBI:29999"/>
        <dbReference type="ChEBI" id="CHEBI:30616"/>
        <dbReference type="ChEBI" id="CHEBI:83421"/>
        <dbReference type="ChEBI" id="CHEBI:456216"/>
        <dbReference type="EC" id="2.7.11.1"/>
    </reaction>
</comment>
<evidence type="ECO:0000256" key="20">
    <source>
        <dbReference type="ARBA" id="ARBA00047899"/>
    </source>
</evidence>
<evidence type="ECO:0000256" key="9">
    <source>
        <dbReference type="ARBA" id="ARBA00022679"/>
    </source>
</evidence>
<dbReference type="InterPro" id="IPR008271">
    <property type="entry name" value="Ser/Thr_kinase_AS"/>
</dbReference>
<evidence type="ECO:0000256" key="16">
    <source>
        <dbReference type="ARBA" id="ARBA00022989"/>
    </source>
</evidence>
<keyword evidence="13 25" id="KW-0547">Nucleotide-binding</keyword>
<dbReference type="Gene3D" id="3.80.10.10">
    <property type="entry name" value="Ribonuclease Inhibitor"/>
    <property type="match status" value="2"/>
</dbReference>
<evidence type="ECO:0000259" key="26">
    <source>
        <dbReference type="PROSITE" id="PS50011"/>
    </source>
</evidence>
<dbReference type="InterPro" id="IPR000719">
    <property type="entry name" value="Prot_kinase_dom"/>
</dbReference>
<sequence>MELHQILRSGFFLSVFLWAASSSYQIYTVKAILLGNETDRLALLAFKDQITRDNLGALSWWNDNTVHFCNWEGITCSKKQQQRVTALELRSWGLGGSLSPSIGNLTFLQKLILDNNNNKMPTELGRLRRLKYLNLSGNSFQGVFPVNLTHCSKLRTLSLFSNQLVGNIPVEIGSLSRLNVLYLGNNSFTGVLPSSIASLTNASGLQDIDIPQNNFSGKVPSDPGRLQQLYHLNMEENQLKARDVSDWKFMDSLTNCSNLQILSLHGNKLEGQLPNSLVNLSSRIQVLAMGTNQISGNIPHGIGNLANLNRLTLENNLLIGGIPESVGRLARLELFGLSGNKLTGRIPSSLEIMSLSSLSVYLDLSHNSLVGPLPLEIGALKNLGALDVSGNMLSGNIPSTLGNCGGLETIGVPESIFQPFGGRSAGRGGSSKMQLRLRSMETINFVEKKQRLRKNAGIAPPPEDQFPRVSYTELDRATDGFSSTNLIGKGGYGSVYKGVLGTCQTIVAVKVFNLQNRGAAKSFIAECEALRSIRHRNLVKILTSCSLVDFRGNDFKALVFEFIPNGNLEKWLHPELDGHDHSESLSLLQRLNIAVDVAVAMDYLHNGCQPPIVHCDLKPSNVLLDDELVAHVGDFGLARFISKAKESSSTGMSSSIRIRGSIGYIAPEYGAGGKASPFGDVYSYGILLLEMLTGKSPINNMFKDGLSLQKFVEMAFPNEVMEIVDPLMPLAEDRSRGHECLASMARIGLCCSNQSARERMNVSDVATKMHAIRNTYLGARVY</sequence>
<dbReference type="PROSITE" id="PS00107">
    <property type="entry name" value="PROTEIN_KINASE_ATP"/>
    <property type="match status" value="1"/>
</dbReference>
<dbReference type="InterPro" id="IPR017441">
    <property type="entry name" value="Protein_kinase_ATP_BS"/>
</dbReference>
<keyword evidence="19" id="KW-0325">Glycoprotein</keyword>
<evidence type="ECO:0000256" key="24">
    <source>
        <dbReference type="ARBA" id="ARBA00072040"/>
    </source>
</evidence>
<accession>A0A8K0NC74</accession>
<dbReference type="GO" id="GO:0005886">
    <property type="term" value="C:plasma membrane"/>
    <property type="evidence" value="ECO:0007669"/>
    <property type="project" value="UniProtKB-SubCell"/>
</dbReference>
<name>A0A8K0NC74_COCNU</name>
<keyword evidence="11" id="KW-0732">Signal</keyword>
<evidence type="ECO:0000256" key="4">
    <source>
        <dbReference type="ARBA" id="ARBA00012513"/>
    </source>
</evidence>
<feature type="domain" description="Protein kinase" evidence="26">
    <location>
        <begin position="481"/>
        <end position="747"/>
    </location>
</feature>
<keyword evidence="8" id="KW-0433">Leucine-rich repeat</keyword>
<dbReference type="PANTHER" id="PTHR48053:SF151">
    <property type="entry name" value="OS02G0216000 PROTEIN"/>
    <property type="match status" value="1"/>
</dbReference>
<evidence type="ECO:0000256" key="1">
    <source>
        <dbReference type="ARBA" id="ARBA00004162"/>
    </source>
</evidence>
<evidence type="ECO:0000256" key="11">
    <source>
        <dbReference type="ARBA" id="ARBA00022729"/>
    </source>
</evidence>